<sequence length="203" mass="22964">MSKIVNRKYAAIRRRERGIAQTIAGGLIGAKKVSVWDVLIPIVFIFRFAAIQKKRELFVGNFLYTKLLALDGARKIMRNNAVRKEVLGGIDEMTKQTLVAHTAGVYCESIRACQMKEVRLLLDHFVSLFKADGLAYPELVTSAYGKRGRYEAFLKQLEMIEDEVYQASCEMLGDAADTGFIDKVRASTIRIRAHEAGMIFWDH</sequence>
<accession>A0A2Z6AUP0</accession>
<dbReference type="Proteomes" id="UP000269883">
    <property type="component" value="Chromosome"/>
</dbReference>
<dbReference type="EMBL" id="AP017378">
    <property type="protein sequence ID" value="BBD06949.1"/>
    <property type="molecule type" value="Genomic_DNA"/>
</dbReference>
<dbReference type="AlphaFoldDB" id="A0A2Z6AUP0"/>
<proteinExistence type="predicted"/>
<dbReference type="NCBIfam" id="NF038143">
    <property type="entry name" value="HYxxLL"/>
    <property type="match status" value="1"/>
</dbReference>
<keyword evidence="2" id="KW-1185">Reference proteome</keyword>
<dbReference type="OrthoDB" id="1808662at2"/>
<dbReference type="KEGG" id="dfl:DFE_0223"/>
<name>A0A2Z6AUP0_9BACT</name>
<protein>
    <submittedName>
        <fullName evidence="1">Uncharacterized protein</fullName>
    </submittedName>
</protein>
<gene>
    <name evidence="1" type="ORF">DFE_0223</name>
</gene>
<evidence type="ECO:0000313" key="2">
    <source>
        <dbReference type="Proteomes" id="UP000269883"/>
    </source>
</evidence>
<evidence type="ECO:0000313" key="1">
    <source>
        <dbReference type="EMBL" id="BBD06949.1"/>
    </source>
</evidence>
<dbReference type="RefSeq" id="WP_126375740.1">
    <property type="nucleotide sequence ID" value="NZ_AP017378.1"/>
</dbReference>
<reference evidence="1 2" key="1">
    <citation type="journal article" date="2018" name="Sci. Adv.">
        <title>Multi-heme cytochromes provide a pathway for survival in energy-limited environments.</title>
        <authorList>
            <person name="Deng X."/>
            <person name="Dohmae N."/>
            <person name="Nealson K.H."/>
            <person name="Hashimoto K."/>
            <person name="Okamoto A."/>
        </authorList>
    </citation>
    <scope>NUCLEOTIDE SEQUENCE [LARGE SCALE GENOMIC DNA]</scope>
    <source>
        <strain evidence="1 2">IS5</strain>
    </source>
</reference>
<organism evidence="1 2">
    <name type="scientific">Desulfovibrio ferrophilus</name>
    <dbReference type="NCBI Taxonomy" id="241368"/>
    <lineage>
        <taxon>Bacteria</taxon>
        <taxon>Pseudomonadati</taxon>
        <taxon>Thermodesulfobacteriota</taxon>
        <taxon>Desulfovibrionia</taxon>
        <taxon>Desulfovibrionales</taxon>
        <taxon>Desulfovibrionaceae</taxon>
        <taxon>Desulfovibrio</taxon>
    </lineage>
</organism>